<feature type="region of interest" description="Disordered" evidence="1">
    <location>
        <begin position="100"/>
        <end position="124"/>
    </location>
</feature>
<reference evidence="2 3" key="1">
    <citation type="submission" date="2020-05" db="EMBL/GenBank/DDBJ databases">
        <title>Identification and distribution of gene clusters putatively required for synthesis of sphingolipid metabolism inhibitors in phylogenetically diverse species of the filamentous fungus Fusarium.</title>
        <authorList>
            <person name="Kim H.-S."/>
            <person name="Busman M."/>
            <person name="Brown D.W."/>
            <person name="Divon H."/>
            <person name="Uhlig S."/>
            <person name="Proctor R.H."/>
        </authorList>
    </citation>
    <scope>NUCLEOTIDE SEQUENCE [LARGE SCALE GENOMIC DNA]</scope>
    <source>
        <strain evidence="2 3">NRRL 26131</strain>
    </source>
</reference>
<organism evidence="2 3">
    <name type="scientific">Fusarium globosum</name>
    <dbReference type="NCBI Taxonomy" id="78864"/>
    <lineage>
        <taxon>Eukaryota</taxon>
        <taxon>Fungi</taxon>
        <taxon>Dikarya</taxon>
        <taxon>Ascomycota</taxon>
        <taxon>Pezizomycotina</taxon>
        <taxon>Sordariomycetes</taxon>
        <taxon>Hypocreomycetidae</taxon>
        <taxon>Hypocreales</taxon>
        <taxon>Nectriaceae</taxon>
        <taxon>Fusarium</taxon>
        <taxon>Fusarium fujikuroi species complex</taxon>
    </lineage>
</organism>
<dbReference type="EMBL" id="JAAQPF010000881">
    <property type="protein sequence ID" value="KAF5696234.1"/>
    <property type="molecule type" value="Genomic_DNA"/>
</dbReference>
<dbReference type="Proteomes" id="UP000532311">
    <property type="component" value="Unassembled WGS sequence"/>
</dbReference>
<evidence type="ECO:0000313" key="3">
    <source>
        <dbReference type="Proteomes" id="UP000532311"/>
    </source>
</evidence>
<dbReference type="InterPro" id="IPR051678">
    <property type="entry name" value="AGP_Transferase"/>
</dbReference>
<comment type="caution">
    <text evidence="2">The sequence shown here is derived from an EMBL/GenBank/DDBJ whole genome shotgun (WGS) entry which is preliminary data.</text>
</comment>
<dbReference type="GO" id="GO:0016740">
    <property type="term" value="F:transferase activity"/>
    <property type="evidence" value="ECO:0007669"/>
    <property type="project" value="UniProtKB-KW"/>
</dbReference>
<keyword evidence="2" id="KW-0808">Transferase</keyword>
<dbReference type="PANTHER" id="PTHR21310:SF54">
    <property type="entry name" value="AMINOGLYCOSIDE PHOSPHOTRANSFERASE DOMAIN-CONTAINING PROTEIN"/>
    <property type="match status" value="1"/>
</dbReference>
<name>A0A8H5XM00_9HYPO</name>
<dbReference type="InterPro" id="IPR011009">
    <property type="entry name" value="Kinase-like_dom_sf"/>
</dbReference>
<dbReference type="AlphaFoldDB" id="A0A8H5XM00"/>
<accession>A0A8H5XM00</accession>
<dbReference type="SUPFAM" id="SSF56112">
    <property type="entry name" value="Protein kinase-like (PK-like)"/>
    <property type="match status" value="1"/>
</dbReference>
<gene>
    <name evidence="2" type="ORF">FGLOB1_13667</name>
</gene>
<keyword evidence="3" id="KW-1185">Reference proteome</keyword>
<sequence>MKLRQPAVFEELGLVVKHSDNSNAIIVEVQCLWAVRHFLPEVPVPEVYGWTQENDVTFLYMEYIDGATLRDRWDTISAIEKDGVCEQLRSMVTKMSHLRQTPDDPFIGSTPTHTSRIPPDLTGA</sequence>
<proteinExistence type="predicted"/>
<evidence type="ECO:0000256" key="1">
    <source>
        <dbReference type="SAM" id="MobiDB-lite"/>
    </source>
</evidence>
<protein>
    <submittedName>
        <fullName evidence="2">Phosphotransferase family</fullName>
    </submittedName>
</protein>
<dbReference type="PANTHER" id="PTHR21310">
    <property type="entry name" value="AMINOGLYCOSIDE PHOSPHOTRANSFERASE-RELATED-RELATED"/>
    <property type="match status" value="1"/>
</dbReference>
<evidence type="ECO:0000313" key="2">
    <source>
        <dbReference type="EMBL" id="KAF5696234.1"/>
    </source>
</evidence>